<dbReference type="InterPro" id="IPR015421">
    <property type="entry name" value="PyrdxlP-dep_Trfase_major"/>
</dbReference>
<reference evidence="6 7" key="1">
    <citation type="submission" date="2018-06" db="EMBL/GenBank/DDBJ databases">
        <title>Genomic Encyclopedia of Archaeal and Bacterial Type Strains, Phase II (KMG-II): from individual species to whole genera.</title>
        <authorList>
            <person name="Goeker M."/>
        </authorList>
    </citation>
    <scope>NUCLEOTIDE SEQUENCE [LARGE SCALE GENOMIC DNA]</scope>
    <source>
        <strain evidence="6 7">T4</strain>
    </source>
</reference>
<dbReference type="EMBL" id="QKTX01000015">
    <property type="protein sequence ID" value="PZV79102.1"/>
    <property type="molecule type" value="Genomic_DNA"/>
</dbReference>
<dbReference type="GO" id="GO:0030170">
    <property type="term" value="F:pyridoxal phosphate binding"/>
    <property type="evidence" value="ECO:0007669"/>
    <property type="project" value="UniProtKB-ARBA"/>
</dbReference>
<protein>
    <submittedName>
        <fullName evidence="6">dTDP-4-amino-4,6-dideoxygalactose transaminase</fullName>
    </submittedName>
</protein>
<name>A0A326RWY7_9BACT</name>
<dbReference type="InterPro" id="IPR000653">
    <property type="entry name" value="DegT/StrS_aminotransferase"/>
</dbReference>
<comment type="caution">
    <text evidence="6">The sequence shown here is derived from an EMBL/GenBank/DDBJ whole genome shotgun (WGS) entry which is preliminary data.</text>
</comment>
<dbReference type="Pfam" id="PF01041">
    <property type="entry name" value="DegT_DnrJ_EryC1"/>
    <property type="match status" value="1"/>
</dbReference>
<evidence type="ECO:0000313" key="7">
    <source>
        <dbReference type="Proteomes" id="UP000248917"/>
    </source>
</evidence>
<dbReference type="FunFam" id="3.40.640.10:FF:000089">
    <property type="entry name" value="Aminotransferase, DegT/DnrJ/EryC1/StrS family"/>
    <property type="match status" value="1"/>
</dbReference>
<accession>A0A326RWY7</accession>
<dbReference type="GO" id="GO:0000271">
    <property type="term" value="P:polysaccharide biosynthetic process"/>
    <property type="evidence" value="ECO:0007669"/>
    <property type="project" value="TreeGrafter"/>
</dbReference>
<gene>
    <name evidence="6" type="ORF">CLV31_11562</name>
</gene>
<evidence type="ECO:0000313" key="6">
    <source>
        <dbReference type="EMBL" id="PZV79102.1"/>
    </source>
</evidence>
<keyword evidence="1 4" id="KW-0663">Pyridoxal phosphate</keyword>
<proteinExistence type="inferred from homology"/>
<feature type="active site" description="Proton acceptor" evidence="3">
    <location>
        <position position="200"/>
    </location>
</feature>
<dbReference type="InterPro" id="IPR015422">
    <property type="entry name" value="PyrdxlP-dep_Trfase_small"/>
</dbReference>
<comment type="similarity">
    <text evidence="2 5">Belongs to the DegT/DnrJ/EryC1 family.</text>
</comment>
<organism evidence="6 7">
    <name type="scientific">Algoriphagus aquaeductus</name>
    <dbReference type="NCBI Taxonomy" id="475299"/>
    <lineage>
        <taxon>Bacteria</taxon>
        <taxon>Pseudomonadati</taxon>
        <taxon>Bacteroidota</taxon>
        <taxon>Cytophagia</taxon>
        <taxon>Cytophagales</taxon>
        <taxon>Cyclobacteriaceae</taxon>
        <taxon>Algoriphagus</taxon>
    </lineage>
</organism>
<dbReference type="AlphaFoldDB" id="A0A326RWY7"/>
<evidence type="ECO:0000256" key="1">
    <source>
        <dbReference type="ARBA" id="ARBA00022898"/>
    </source>
</evidence>
<evidence type="ECO:0000256" key="3">
    <source>
        <dbReference type="PIRSR" id="PIRSR000390-1"/>
    </source>
</evidence>
<dbReference type="PANTHER" id="PTHR30244:SF36">
    <property type="entry name" value="3-OXO-GLUCOSE-6-PHOSPHATE:GLUTAMATE AMINOTRANSFERASE"/>
    <property type="match status" value="1"/>
</dbReference>
<dbReference type="CDD" id="cd00616">
    <property type="entry name" value="AHBA_syn"/>
    <property type="match status" value="1"/>
</dbReference>
<dbReference type="PANTHER" id="PTHR30244">
    <property type="entry name" value="TRANSAMINASE"/>
    <property type="match status" value="1"/>
</dbReference>
<dbReference type="PIRSF" id="PIRSF000390">
    <property type="entry name" value="PLP_StrS"/>
    <property type="match status" value="1"/>
</dbReference>
<sequence>MKISLENKTKSIQMVDLRTQYDRIKSEVDQAIQNVLNSTAFINGPEVKLFGEELAEYTGAKYVIPCANGTDALQIAMMALDFKPGEEVIVPTFTYVATVEVIALLGLKPTFVDVLPDTYELDPAGLEKALGPKVVGIVPVHLYGQCSNMEYILEFAKKHGLKVIEDTAQAIGAVYTFSDGKKAQAGTMGDVGTTSFFPSKNLGCFGDGGAMFTNNSELAEKLRMIANHGQKKKYYHDSIGVNSRLDTLQAAILRVKLQHLNSYSASRNEVADRYDQAFENHPNIRPPKRAANSTHVFHQYTVQVEGASRDKLKDYLQTKGVPSMVYYPVPLHLQNAYLEFGYQFGDFPVAEMLCKKVLSLPIHTEMKTADQEYIIQSVLDFFN</sequence>
<dbReference type="GO" id="GO:0008483">
    <property type="term" value="F:transaminase activity"/>
    <property type="evidence" value="ECO:0007669"/>
    <property type="project" value="TreeGrafter"/>
</dbReference>
<feature type="modified residue" description="N6-(pyridoxal phosphate)lysine" evidence="4">
    <location>
        <position position="200"/>
    </location>
</feature>
<dbReference type="InterPro" id="IPR015424">
    <property type="entry name" value="PyrdxlP-dep_Trfase"/>
</dbReference>
<evidence type="ECO:0000256" key="4">
    <source>
        <dbReference type="PIRSR" id="PIRSR000390-2"/>
    </source>
</evidence>
<dbReference type="RefSeq" id="WP_245943436.1">
    <property type="nucleotide sequence ID" value="NZ_QKTX01000015.1"/>
</dbReference>
<dbReference type="Gene3D" id="3.90.1150.10">
    <property type="entry name" value="Aspartate Aminotransferase, domain 1"/>
    <property type="match status" value="1"/>
</dbReference>
<dbReference type="SUPFAM" id="SSF53383">
    <property type="entry name" value="PLP-dependent transferases"/>
    <property type="match status" value="1"/>
</dbReference>
<dbReference type="Proteomes" id="UP000248917">
    <property type="component" value="Unassembled WGS sequence"/>
</dbReference>
<evidence type="ECO:0000256" key="2">
    <source>
        <dbReference type="ARBA" id="ARBA00037999"/>
    </source>
</evidence>
<keyword evidence="7" id="KW-1185">Reference proteome</keyword>
<dbReference type="Gene3D" id="3.40.640.10">
    <property type="entry name" value="Type I PLP-dependent aspartate aminotransferase-like (Major domain)"/>
    <property type="match status" value="1"/>
</dbReference>
<evidence type="ECO:0000256" key="5">
    <source>
        <dbReference type="RuleBase" id="RU004508"/>
    </source>
</evidence>